<evidence type="ECO:0000313" key="1">
    <source>
        <dbReference type="EMBL" id="KAI3732465.1"/>
    </source>
</evidence>
<evidence type="ECO:0000313" key="2">
    <source>
        <dbReference type="Proteomes" id="UP001056120"/>
    </source>
</evidence>
<dbReference type="EMBL" id="CM042038">
    <property type="protein sequence ID" value="KAI3732465.1"/>
    <property type="molecule type" value="Genomic_DNA"/>
</dbReference>
<dbReference type="Proteomes" id="UP001056120">
    <property type="component" value="Linkage Group LG21"/>
</dbReference>
<name>A0ACB9CE01_9ASTR</name>
<proteinExistence type="predicted"/>
<comment type="caution">
    <text evidence="1">The sequence shown here is derived from an EMBL/GenBank/DDBJ whole genome shotgun (WGS) entry which is preliminary data.</text>
</comment>
<reference evidence="2" key="1">
    <citation type="journal article" date="2022" name="Mol. Ecol. Resour.">
        <title>The genomes of chicory, endive, great burdock and yacon provide insights into Asteraceae palaeo-polyploidization history and plant inulin production.</title>
        <authorList>
            <person name="Fan W."/>
            <person name="Wang S."/>
            <person name="Wang H."/>
            <person name="Wang A."/>
            <person name="Jiang F."/>
            <person name="Liu H."/>
            <person name="Zhao H."/>
            <person name="Xu D."/>
            <person name="Zhang Y."/>
        </authorList>
    </citation>
    <scope>NUCLEOTIDE SEQUENCE [LARGE SCALE GENOMIC DNA]</scope>
    <source>
        <strain evidence="2">cv. Yunnan</strain>
    </source>
</reference>
<sequence>MSISGPEDVVLPNSSPKSRWKPKWEIVFVSLMRGTTGSAREPRHPPPELKSQHQPMLAPPKCLRRSPFETLGPPSIPLLQTPLSGLKATTTVVLDWDVGWLQREEKRECGWLVTARLTTTVIMMS</sequence>
<protein>
    <submittedName>
        <fullName evidence="1">Uncharacterized protein</fullName>
    </submittedName>
</protein>
<organism evidence="1 2">
    <name type="scientific">Smallanthus sonchifolius</name>
    <dbReference type="NCBI Taxonomy" id="185202"/>
    <lineage>
        <taxon>Eukaryota</taxon>
        <taxon>Viridiplantae</taxon>
        <taxon>Streptophyta</taxon>
        <taxon>Embryophyta</taxon>
        <taxon>Tracheophyta</taxon>
        <taxon>Spermatophyta</taxon>
        <taxon>Magnoliopsida</taxon>
        <taxon>eudicotyledons</taxon>
        <taxon>Gunneridae</taxon>
        <taxon>Pentapetalae</taxon>
        <taxon>asterids</taxon>
        <taxon>campanulids</taxon>
        <taxon>Asterales</taxon>
        <taxon>Asteraceae</taxon>
        <taxon>Asteroideae</taxon>
        <taxon>Heliantheae alliance</taxon>
        <taxon>Millerieae</taxon>
        <taxon>Smallanthus</taxon>
    </lineage>
</organism>
<accession>A0ACB9CE01</accession>
<reference evidence="1 2" key="2">
    <citation type="journal article" date="2022" name="Mol. Ecol. Resour.">
        <title>The genomes of chicory, endive, great burdock and yacon provide insights into Asteraceae paleo-polyploidization history and plant inulin production.</title>
        <authorList>
            <person name="Fan W."/>
            <person name="Wang S."/>
            <person name="Wang H."/>
            <person name="Wang A."/>
            <person name="Jiang F."/>
            <person name="Liu H."/>
            <person name="Zhao H."/>
            <person name="Xu D."/>
            <person name="Zhang Y."/>
        </authorList>
    </citation>
    <scope>NUCLEOTIDE SEQUENCE [LARGE SCALE GENOMIC DNA]</scope>
    <source>
        <strain evidence="2">cv. Yunnan</strain>
        <tissue evidence="1">Leaves</tissue>
    </source>
</reference>
<gene>
    <name evidence="1" type="ORF">L1987_63670</name>
</gene>
<keyword evidence="2" id="KW-1185">Reference proteome</keyword>